<evidence type="ECO:0000313" key="16">
    <source>
        <dbReference type="RefSeq" id="XP_018115417.1"/>
    </source>
</evidence>
<evidence type="ECO:0000256" key="11">
    <source>
        <dbReference type="ARBA" id="ARBA00023224"/>
    </source>
</evidence>
<dbReference type="GO" id="GO:0004958">
    <property type="term" value="F:prostaglandin F receptor activity"/>
    <property type="evidence" value="ECO:0000318"/>
    <property type="project" value="GO_Central"/>
</dbReference>
<keyword evidence="3" id="KW-1003">Cell membrane</keyword>
<dbReference type="InterPro" id="IPR017452">
    <property type="entry name" value="GPCR_Rhodpsn_7TM"/>
</dbReference>
<keyword evidence="5" id="KW-1133">Transmembrane helix</keyword>
<keyword evidence="9 13" id="KW-0675">Receptor</keyword>
<evidence type="ECO:0000313" key="15">
    <source>
        <dbReference type="Proteomes" id="UP000186698"/>
    </source>
</evidence>
<dbReference type="OrthoDB" id="5959154at2759"/>
<dbReference type="PRINTS" id="PR01788">
    <property type="entry name" value="PROSTANOIDR"/>
</dbReference>
<gene>
    <name evidence="17" type="primary">ptgfr.S</name>
    <name evidence="16" type="synonym">LOC108715094</name>
</gene>
<evidence type="ECO:0000256" key="6">
    <source>
        <dbReference type="ARBA" id="ARBA00023040"/>
    </source>
</evidence>
<dbReference type="GO" id="GO:0005886">
    <property type="term" value="C:plasma membrane"/>
    <property type="evidence" value="ECO:0000318"/>
    <property type="project" value="GO_Central"/>
</dbReference>
<dbReference type="STRING" id="8355.A0A1L8GFC9"/>
<evidence type="ECO:0000259" key="14">
    <source>
        <dbReference type="PROSITE" id="PS50262"/>
    </source>
</evidence>
<dbReference type="Bgee" id="108715094">
    <property type="expression patterns" value="Expressed in muscle tissue and 2 other cell types or tissues"/>
</dbReference>
<reference evidence="16" key="1">
    <citation type="submission" date="2025-08" db="UniProtKB">
        <authorList>
            <consortium name="RefSeq"/>
        </authorList>
    </citation>
    <scope>IDENTIFICATION</scope>
    <source>
        <strain evidence="16">J_2021</strain>
        <tissue evidence="16">Erythrocytes</tissue>
    </source>
</reference>
<dbReference type="Proteomes" id="UP000186698">
    <property type="component" value="Chromosome 4S"/>
</dbReference>
<evidence type="ECO:0000256" key="9">
    <source>
        <dbReference type="ARBA" id="ARBA00023170"/>
    </source>
</evidence>
<evidence type="ECO:0000256" key="3">
    <source>
        <dbReference type="ARBA" id="ARBA00022475"/>
    </source>
</evidence>
<evidence type="ECO:0000313" key="17">
    <source>
        <dbReference type="Xenbase" id="XB-GENE-1193871"/>
    </source>
</evidence>
<keyword evidence="8" id="KW-1015">Disulfide bond</keyword>
<keyword evidence="15" id="KW-1185">Reference proteome</keyword>
<keyword evidence="4 13" id="KW-0812">Transmembrane</keyword>
<dbReference type="PANTHER" id="PTHR11866">
    <property type="entry name" value="G-PROTEIN COUPLED RECEPTOR FAMILY 1 MEMBER"/>
    <property type="match status" value="1"/>
</dbReference>
<name>A0A1L8GFC9_XENLA</name>
<organism evidence="15 16">
    <name type="scientific">Xenopus laevis</name>
    <name type="common">African clawed frog</name>
    <dbReference type="NCBI Taxonomy" id="8355"/>
    <lineage>
        <taxon>Eukaryota</taxon>
        <taxon>Metazoa</taxon>
        <taxon>Chordata</taxon>
        <taxon>Craniata</taxon>
        <taxon>Vertebrata</taxon>
        <taxon>Euteleostomi</taxon>
        <taxon>Amphibia</taxon>
        <taxon>Batrachia</taxon>
        <taxon>Anura</taxon>
        <taxon>Pipoidea</taxon>
        <taxon>Pipidae</taxon>
        <taxon>Xenopodinae</taxon>
        <taxon>Xenopus</taxon>
        <taxon>Xenopus</taxon>
    </lineage>
</organism>
<dbReference type="Xenbase" id="XB-GENE-1193871">
    <property type="gene designation" value="ptgfr.S"/>
</dbReference>
<sequence>MNNSSGLTAYVENANSSNSTNFMDQKISVFFSIIFMTVGILSNSLAIAILLKAYQRFRKKSKASFLLFASGLVITDLFGHLINGTIAVFVYASKRDWLRFDQSNIVCSVFGMCMVFFGLCPLLLGSVMAVERCIGVTQPIFHSTKMTSKHVKMILSLVWLFAILVALMPILTARGYHIQASRTWCFIKTEHIEEWRDQFNLLLFSFLGILSLAISFLCNAITGITLLRSKIRNHQYRQGRSHHIEMIIQLLAIMCVSCICWTPFLVTMANIVFKGDDPLQTRETILFSLRMATWNQILDPWVYILLRKTVLKKLFRIARRCCGIEVISLHTWEFSSIKNSLKGATLSDSPSCTRANTLKSSHKTGTERKCELSETK</sequence>
<accession>A0A1L8GFC9</accession>
<dbReference type="GO" id="GO:0007204">
    <property type="term" value="P:positive regulation of cytosolic calcium ion concentration"/>
    <property type="evidence" value="ECO:0000318"/>
    <property type="project" value="GO_Central"/>
</dbReference>
<dbReference type="FunFam" id="1.20.1070.10:FF:000129">
    <property type="entry name" value="Prostaglandin F2-alpha receptor"/>
    <property type="match status" value="1"/>
</dbReference>
<evidence type="ECO:0000256" key="8">
    <source>
        <dbReference type="ARBA" id="ARBA00023157"/>
    </source>
</evidence>
<comment type="subcellular location">
    <subcellularLocation>
        <location evidence="1">Cell membrane</location>
        <topology evidence="1">Multi-pass membrane protein</topology>
    </subcellularLocation>
</comment>
<dbReference type="PRINTS" id="PR00855">
    <property type="entry name" value="PRSTNOIDFPR"/>
</dbReference>
<dbReference type="PaxDb" id="8355-A0A1L8GFC9"/>
<evidence type="ECO:0000256" key="1">
    <source>
        <dbReference type="ARBA" id="ARBA00004651"/>
    </source>
</evidence>
<dbReference type="InterPro" id="IPR000276">
    <property type="entry name" value="GPCR_Rhodpsn"/>
</dbReference>
<dbReference type="Gene3D" id="1.20.1070.10">
    <property type="entry name" value="Rhodopsin 7-helix transmembrane proteins"/>
    <property type="match status" value="1"/>
</dbReference>
<dbReference type="GO" id="GO:0033993">
    <property type="term" value="P:response to lipid"/>
    <property type="evidence" value="ECO:0007669"/>
    <property type="project" value="UniProtKB-ARBA"/>
</dbReference>
<dbReference type="PROSITE" id="PS00237">
    <property type="entry name" value="G_PROTEIN_RECEP_F1_1"/>
    <property type="match status" value="1"/>
</dbReference>
<evidence type="ECO:0000256" key="5">
    <source>
        <dbReference type="ARBA" id="ARBA00022989"/>
    </source>
</evidence>
<dbReference type="PANTHER" id="PTHR11866:SF4">
    <property type="entry name" value="PROSTAGLANDIN F2-ALPHA RECEPTOR"/>
    <property type="match status" value="1"/>
</dbReference>
<dbReference type="PROSITE" id="PS50262">
    <property type="entry name" value="G_PROTEIN_RECEP_F1_2"/>
    <property type="match status" value="1"/>
</dbReference>
<dbReference type="AlphaFoldDB" id="A0A1L8GFC9"/>
<dbReference type="GeneID" id="108715094"/>
<dbReference type="RefSeq" id="XP_018115417.1">
    <property type="nucleotide sequence ID" value="XM_018259928.2"/>
</dbReference>
<keyword evidence="6 13" id="KW-0297">G-protein coupled receptor</keyword>
<dbReference type="PRINTS" id="PR00237">
    <property type="entry name" value="GPCRRHODOPSN"/>
</dbReference>
<evidence type="ECO:0000256" key="12">
    <source>
        <dbReference type="ARBA" id="ARBA00030154"/>
    </source>
</evidence>
<dbReference type="InterPro" id="IPR008365">
    <property type="entry name" value="Prostanoid_rcpt"/>
</dbReference>
<dbReference type="CDD" id="cd15145">
    <property type="entry name" value="7tmA_FP"/>
    <property type="match status" value="1"/>
</dbReference>
<proteinExistence type="inferred from homology"/>
<keyword evidence="7" id="KW-0472">Membrane</keyword>
<evidence type="ECO:0000256" key="4">
    <source>
        <dbReference type="ARBA" id="ARBA00022692"/>
    </source>
</evidence>
<evidence type="ECO:0000256" key="10">
    <source>
        <dbReference type="ARBA" id="ARBA00023180"/>
    </source>
</evidence>
<dbReference type="GO" id="GO:0006954">
    <property type="term" value="P:inflammatory response"/>
    <property type="evidence" value="ECO:0000318"/>
    <property type="project" value="GO_Central"/>
</dbReference>
<dbReference type="GO" id="GO:0007189">
    <property type="term" value="P:adenylate cyclase-activating G protein-coupled receptor signaling pathway"/>
    <property type="evidence" value="ECO:0000318"/>
    <property type="project" value="GO_Central"/>
</dbReference>
<dbReference type="OMA" id="ILGHRNY"/>
<evidence type="ECO:0000256" key="2">
    <source>
        <dbReference type="ARBA" id="ARBA00013486"/>
    </source>
</evidence>
<dbReference type="KEGG" id="xla:108715094"/>
<evidence type="ECO:0000256" key="7">
    <source>
        <dbReference type="ARBA" id="ARBA00023136"/>
    </source>
</evidence>
<feature type="domain" description="G-protein coupled receptors family 1 profile" evidence="14">
    <location>
        <begin position="42"/>
        <end position="303"/>
    </location>
</feature>
<dbReference type="Pfam" id="PF00001">
    <property type="entry name" value="7tm_1"/>
    <property type="match status" value="1"/>
</dbReference>
<dbReference type="InterPro" id="IPR000141">
    <property type="entry name" value="PglndnF_rcpt"/>
</dbReference>
<dbReference type="AGR" id="Xenbase:XB-GENE-1193871"/>
<evidence type="ECO:0000256" key="13">
    <source>
        <dbReference type="RuleBase" id="RU000688"/>
    </source>
</evidence>
<dbReference type="SUPFAM" id="SSF81321">
    <property type="entry name" value="Family A G protein-coupled receptor-like"/>
    <property type="match status" value="1"/>
</dbReference>
<comment type="similarity">
    <text evidence="13">Belongs to the G-protein coupled receptor 1 family.</text>
</comment>
<protein>
    <recommendedName>
        <fullName evidence="2">Prostaglandin F2-alpha receptor</fullName>
    </recommendedName>
    <alternativeName>
        <fullName evidence="12">Prostanoid FP receptor</fullName>
    </alternativeName>
</protein>
<keyword evidence="10" id="KW-0325">Glycoprotein</keyword>
<keyword evidence="11 13" id="KW-0807">Transducer</keyword>